<dbReference type="RefSeq" id="WP_269659728.1">
    <property type="nucleotide sequence ID" value="NZ_CP114413.1"/>
</dbReference>
<evidence type="ECO:0000313" key="3">
    <source>
        <dbReference type="EMBL" id="WAZ22099.1"/>
    </source>
</evidence>
<feature type="region of interest" description="Disordered" evidence="1">
    <location>
        <begin position="1"/>
        <end position="169"/>
    </location>
</feature>
<keyword evidence="2" id="KW-1133">Transmembrane helix</keyword>
<sequence>MTGQGGTQAFPATAANAVPADADETAVLPKLTPSDGSGDRNGPDLTELLSAFDRFERTEVLPTEGERKAPSARKQRVGGEAFTPRDRSPRAGGPDETPVPGHDAHVPGAEQGSRDAAAQARDAFPPVGDGARVASAPARDPFPPMGGSPRETPTAPRDPWDESTGSLTHDPHEVTIQLDAVGLQLDGSLRAATGAAGGGGPDGSDGPVFVDESGRRSRRFRRLGIVVGIACAVYAVVIVATLLSGNSNAPWLPVKDPKQENPAGQVDTPPLPAESAPSAGADGASPGAGPSASDGATPSPGDSATAPDASTTAEDPGTTADPEPTATKKPTLKPGTVPTTDPDPTDTAPTPDPEPTETDAGEPTPDPTETTGGGDTAGTGTDTVAAGPIPDRPASPNDPSPEHTL</sequence>
<evidence type="ECO:0000313" key="4">
    <source>
        <dbReference type="Proteomes" id="UP001164439"/>
    </source>
</evidence>
<feature type="region of interest" description="Disordered" evidence="1">
    <location>
        <begin position="247"/>
        <end position="405"/>
    </location>
</feature>
<feature type="compositionally biased region" description="Pro residues" evidence="1">
    <location>
        <begin position="390"/>
        <end position="399"/>
    </location>
</feature>
<feature type="compositionally biased region" description="Low complexity" evidence="1">
    <location>
        <begin position="361"/>
        <end position="370"/>
    </location>
</feature>
<dbReference type="Proteomes" id="UP001164439">
    <property type="component" value="Chromosome"/>
</dbReference>
<evidence type="ECO:0000256" key="1">
    <source>
        <dbReference type="SAM" id="MobiDB-lite"/>
    </source>
</evidence>
<keyword evidence="4" id="KW-1185">Reference proteome</keyword>
<evidence type="ECO:0000256" key="2">
    <source>
        <dbReference type="SAM" id="Phobius"/>
    </source>
</evidence>
<gene>
    <name evidence="3" type="ORF">STRCI_003319</name>
</gene>
<proteinExistence type="predicted"/>
<name>A0ABY7KGR2_9ACTN</name>
<reference evidence="3" key="1">
    <citation type="submission" date="2022-12" db="EMBL/GenBank/DDBJ databases">
        <authorList>
            <person name="Ruckert C."/>
            <person name="Busche T."/>
            <person name="Kalinowski J."/>
            <person name="Wittmann C."/>
        </authorList>
    </citation>
    <scope>NUCLEOTIDE SEQUENCE</scope>
    <source>
        <strain evidence="3">DSM 40467</strain>
    </source>
</reference>
<feature type="region of interest" description="Disordered" evidence="1">
    <location>
        <begin position="192"/>
        <end position="211"/>
    </location>
</feature>
<keyword evidence="2" id="KW-0812">Transmembrane</keyword>
<feature type="compositionally biased region" description="Basic and acidic residues" evidence="1">
    <location>
        <begin position="53"/>
        <end position="69"/>
    </location>
</feature>
<feature type="transmembrane region" description="Helical" evidence="2">
    <location>
        <begin position="223"/>
        <end position="243"/>
    </location>
</feature>
<feature type="compositionally biased region" description="Low complexity" evidence="1">
    <location>
        <begin position="378"/>
        <end position="388"/>
    </location>
</feature>
<accession>A0ABY7KGR2</accession>
<evidence type="ECO:0008006" key="5">
    <source>
        <dbReference type="Google" id="ProtNLM"/>
    </source>
</evidence>
<feature type="compositionally biased region" description="Low complexity" evidence="1">
    <location>
        <begin position="273"/>
        <end position="316"/>
    </location>
</feature>
<feature type="compositionally biased region" description="Low complexity" evidence="1">
    <location>
        <begin position="334"/>
        <end position="349"/>
    </location>
</feature>
<keyword evidence="2" id="KW-0472">Membrane</keyword>
<protein>
    <recommendedName>
        <fullName evidence="5">Translation initiation factor IF-2</fullName>
    </recommendedName>
</protein>
<organism evidence="3 4">
    <name type="scientific">Streptomyces cinnabarinus</name>
    <dbReference type="NCBI Taxonomy" id="67287"/>
    <lineage>
        <taxon>Bacteria</taxon>
        <taxon>Bacillati</taxon>
        <taxon>Actinomycetota</taxon>
        <taxon>Actinomycetes</taxon>
        <taxon>Kitasatosporales</taxon>
        <taxon>Streptomycetaceae</taxon>
        <taxon>Streptomyces</taxon>
    </lineage>
</organism>
<feature type="compositionally biased region" description="Low complexity" evidence="1">
    <location>
        <begin position="9"/>
        <end position="20"/>
    </location>
</feature>
<dbReference type="EMBL" id="CP114413">
    <property type="protein sequence ID" value="WAZ22099.1"/>
    <property type="molecule type" value="Genomic_DNA"/>
</dbReference>